<feature type="chain" id="PRO_5013240984" evidence="1">
    <location>
        <begin position="30"/>
        <end position="339"/>
    </location>
</feature>
<evidence type="ECO:0000256" key="1">
    <source>
        <dbReference type="SAM" id="SignalP"/>
    </source>
</evidence>
<reference evidence="3" key="1">
    <citation type="submission" date="2017-08" db="EMBL/GenBank/DDBJ databases">
        <title>A dynamic microbial community with high functional redundancy inhabits the cold, oxic subseafloor aquifer.</title>
        <authorList>
            <person name="Tully B.J."/>
            <person name="Wheat C.G."/>
            <person name="Glazer B.T."/>
            <person name="Huber J.A."/>
        </authorList>
    </citation>
    <scope>NUCLEOTIDE SEQUENCE [LARGE SCALE GENOMIC DNA]</scope>
</reference>
<gene>
    <name evidence="2" type="ORF">COB20_05275</name>
</gene>
<dbReference type="Proteomes" id="UP000218767">
    <property type="component" value="Unassembled WGS sequence"/>
</dbReference>
<name>A0A2A4X9N9_9GAMM</name>
<dbReference type="AlphaFoldDB" id="A0A2A4X9N9"/>
<evidence type="ECO:0000313" key="3">
    <source>
        <dbReference type="Proteomes" id="UP000218767"/>
    </source>
</evidence>
<dbReference type="EMBL" id="NVUL01000020">
    <property type="protein sequence ID" value="PCI79196.1"/>
    <property type="molecule type" value="Genomic_DNA"/>
</dbReference>
<comment type="caution">
    <text evidence="2">The sequence shown here is derived from an EMBL/GenBank/DDBJ whole genome shotgun (WGS) entry which is preliminary data.</text>
</comment>
<accession>A0A2A4X9N9</accession>
<feature type="signal peptide" evidence="1">
    <location>
        <begin position="1"/>
        <end position="29"/>
    </location>
</feature>
<keyword evidence="1" id="KW-0732">Signal</keyword>
<proteinExistence type="predicted"/>
<evidence type="ECO:0000313" key="2">
    <source>
        <dbReference type="EMBL" id="PCI79196.1"/>
    </source>
</evidence>
<protein>
    <submittedName>
        <fullName evidence="2">Uncharacterized protein</fullName>
    </submittedName>
</protein>
<sequence length="339" mass="38076">MKLQFNNLLKPVLILFASSLALVSTMAAAEQDYEYTKHSYASGQHTEVAYEGWRVDDSGAITLTFGYFNHNWEEELDIPIGENNRFTTGEPDRGQPTHFLPRRNRFTFDVVVPEGFEGDDELVWEVTSPNGVTRSAYATLREDYKIENITIMSETGSLGAGSSDAIIRANIAPVSELIGDNIRTVTVGQSLTFQTRVSDDGVPEPFDPMRRVRRLGGAASAFATEEMIRERMMMMPPPKPTVAKNNGLFLSWNVYRAPESVTAVQNAVHFDPPQIKPWEDTRPTANSPWSWLWIPPKLPEDGIHEVSVTFDEPGTYLLWGRADDGGLYHDQYLTVNVTR</sequence>
<organism evidence="2 3">
    <name type="scientific">SAR86 cluster bacterium</name>
    <dbReference type="NCBI Taxonomy" id="2030880"/>
    <lineage>
        <taxon>Bacteria</taxon>
        <taxon>Pseudomonadati</taxon>
        <taxon>Pseudomonadota</taxon>
        <taxon>Gammaproteobacteria</taxon>
        <taxon>SAR86 cluster</taxon>
    </lineage>
</organism>